<dbReference type="RefSeq" id="XP_018029769.1">
    <property type="nucleotide sequence ID" value="XM_018183458.1"/>
</dbReference>
<dbReference type="Proteomes" id="UP000077069">
    <property type="component" value="Unassembled WGS sequence"/>
</dbReference>
<dbReference type="InParanoid" id="A0A177BVA1"/>
<accession>A0A177BVA1</accession>
<evidence type="ECO:0000256" key="1">
    <source>
        <dbReference type="SAM" id="SignalP"/>
    </source>
</evidence>
<feature type="chain" id="PRO_5008057356" evidence="1">
    <location>
        <begin position="18"/>
        <end position="108"/>
    </location>
</feature>
<evidence type="ECO:0000313" key="3">
    <source>
        <dbReference type="Proteomes" id="UP000077069"/>
    </source>
</evidence>
<gene>
    <name evidence="2" type="ORF">CC84DRAFT_1223076</name>
</gene>
<dbReference type="AlphaFoldDB" id="A0A177BVA1"/>
<name>A0A177BVA1_9PLEO</name>
<evidence type="ECO:0000313" key="2">
    <source>
        <dbReference type="EMBL" id="OAF99403.1"/>
    </source>
</evidence>
<sequence length="108" mass="11661">MKLTLALLVPFSLTALATPLSNPNPFEKRDNWCVVASNGVDCRSKPGVGAGNLVRDIKTSDRFGVACTKKVGGRTWDWVPGWGCWVSARDTRTGDAAHNECESGLHDC</sequence>
<keyword evidence="1" id="KW-0732">Signal</keyword>
<keyword evidence="3" id="KW-1185">Reference proteome</keyword>
<dbReference type="EMBL" id="KV441562">
    <property type="protein sequence ID" value="OAF99403.1"/>
    <property type="molecule type" value="Genomic_DNA"/>
</dbReference>
<dbReference type="OrthoDB" id="3477104at2759"/>
<dbReference type="GeneID" id="28766944"/>
<proteinExistence type="predicted"/>
<protein>
    <submittedName>
        <fullName evidence="2">Uncharacterized protein</fullName>
    </submittedName>
</protein>
<reference evidence="2 3" key="1">
    <citation type="submission" date="2016-05" db="EMBL/GenBank/DDBJ databases">
        <title>Comparative analysis of secretome profiles of manganese(II)-oxidizing ascomycete fungi.</title>
        <authorList>
            <consortium name="DOE Joint Genome Institute"/>
            <person name="Zeiner C.A."/>
            <person name="Purvine S.O."/>
            <person name="Zink E.M."/>
            <person name="Wu S."/>
            <person name="Pasa-Tolic L."/>
            <person name="Chaput D.L."/>
            <person name="Haridas S."/>
            <person name="Grigoriev I.V."/>
            <person name="Santelli C.M."/>
            <person name="Hansel C.M."/>
        </authorList>
    </citation>
    <scope>NUCLEOTIDE SEQUENCE [LARGE SCALE GENOMIC DNA]</scope>
    <source>
        <strain evidence="2 3">AP3s5-JAC2a</strain>
    </source>
</reference>
<organism evidence="2 3">
    <name type="scientific">Paraphaeosphaeria sporulosa</name>
    <dbReference type="NCBI Taxonomy" id="1460663"/>
    <lineage>
        <taxon>Eukaryota</taxon>
        <taxon>Fungi</taxon>
        <taxon>Dikarya</taxon>
        <taxon>Ascomycota</taxon>
        <taxon>Pezizomycotina</taxon>
        <taxon>Dothideomycetes</taxon>
        <taxon>Pleosporomycetidae</taxon>
        <taxon>Pleosporales</taxon>
        <taxon>Massarineae</taxon>
        <taxon>Didymosphaeriaceae</taxon>
        <taxon>Paraphaeosphaeria</taxon>
    </lineage>
</organism>
<feature type="signal peptide" evidence="1">
    <location>
        <begin position="1"/>
        <end position="17"/>
    </location>
</feature>